<sequence length="64" mass="7395">MTDSLGGWKQQRYIPESRRPPGRAAPEPIYSSLLESWYRQGRTVPGRPDPEWNALTSRNLWPKG</sequence>
<evidence type="ECO:0000256" key="1">
    <source>
        <dbReference type="SAM" id="MobiDB-lite"/>
    </source>
</evidence>
<dbReference type="KEGG" id="sals:SLNWT_3100"/>
<protein>
    <submittedName>
        <fullName evidence="2">Uncharacterized protein</fullName>
    </submittedName>
</protein>
<accession>A0A0B5EXV9</accession>
<keyword evidence="3" id="KW-1185">Reference proteome</keyword>
<proteinExistence type="predicted"/>
<evidence type="ECO:0000313" key="2">
    <source>
        <dbReference type="EMBL" id="AJE83476.1"/>
    </source>
</evidence>
<name>A0A0B5EXV9_STRA4</name>
<gene>
    <name evidence="2" type="ORF">SLNWT_3100</name>
</gene>
<organism evidence="2 3">
    <name type="scientific">Streptomyces albus (strain ATCC 21838 / DSM 41398 / FERM P-419 / JCM 4703 / NBRC 107858)</name>
    <dbReference type="NCBI Taxonomy" id="1081613"/>
    <lineage>
        <taxon>Bacteria</taxon>
        <taxon>Bacillati</taxon>
        <taxon>Actinomycetota</taxon>
        <taxon>Actinomycetes</taxon>
        <taxon>Kitasatosporales</taxon>
        <taxon>Streptomycetaceae</taxon>
        <taxon>Streptomyces</taxon>
    </lineage>
</organism>
<feature type="region of interest" description="Disordered" evidence="1">
    <location>
        <begin position="45"/>
        <end position="64"/>
    </location>
</feature>
<dbReference type="EMBL" id="CP010519">
    <property type="protein sequence ID" value="AJE83476.1"/>
    <property type="molecule type" value="Genomic_DNA"/>
</dbReference>
<reference evidence="2 3" key="1">
    <citation type="submission" date="2015-01" db="EMBL/GenBank/DDBJ databases">
        <title>Enhanced salinomycin production by adjusting the supply of polyketide extender units in Streptomyce albus DSM 41398.</title>
        <authorList>
            <person name="Lu C."/>
        </authorList>
    </citation>
    <scope>NUCLEOTIDE SEQUENCE [LARGE SCALE GENOMIC DNA]</scope>
    <source>
        <strain evidence="3">ATCC 21838 / DSM 41398 / FERM P-419 / JCM 4703 / NBRC 107858</strain>
    </source>
</reference>
<dbReference type="AlphaFoldDB" id="A0A0B5EXV9"/>
<evidence type="ECO:0000313" key="3">
    <source>
        <dbReference type="Proteomes" id="UP000031523"/>
    </source>
</evidence>
<dbReference type="Proteomes" id="UP000031523">
    <property type="component" value="Chromosome"/>
</dbReference>
<feature type="compositionally biased region" description="Polar residues" evidence="1">
    <location>
        <begin position="54"/>
        <end position="64"/>
    </location>
</feature>
<feature type="region of interest" description="Disordered" evidence="1">
    <location>
        <begin position="1"/>
        <end position="27"/>
    </location>
</feature>